<keyword evidence="3" id="KW-0238">DNA-binding</keyword>
<dbReference type="GO" id="GO:0003677">
    <property type="term" value="F:DNA binding"/>
    <property type="evidence" value="ECO:0007669"/>
    <property type="project" value="UniProtKB-KW"/>
</dbReference>
<reference evidence="6" key="2">
    <citation type="submission" date="2023-01" db="EMBL/GenBank/DDBJ databases">
        <title>Draft genome sequence of Litoribrevibacter albus strain NBRC 110071.</title>
        <authorList>
            <person name="Sun Q."/>
            <person name="Mori K."/>
        </authorList>
    </citation>
    <scope>NUCLEOTIDE SEQUENCE</scope>
    <source>
        <strain evidence="6">NBRC 110071</strain>
    </source>
</reference>
<dbReference type="EMBL" id="BSNM01000003">
    <property type="protein sequence ID" value="GLQ29985.1"/>
    <property type="molecule type" value="Genomic_DNA"/>
</dbReference>
<protein>
    <submittedName>
        <fullName evidence="6">Transcriptional regulator</fullName>
    </submittedName>
</protein>
<dbReference type="Pfam" id="PF12802">
    <property type="entry name" value="MarR_2"/>
    <property type="match status" value="1"/>
</dbReference>
<evidence type="ECO:0000259" key="5">
    <source>
        <dbReference type="PROSITE" id="PS50995"/>
    </source>
</evidence>
<evidence type="ECO:0000256" key="3">
    <source>
        <dbReference type="ARBA" id="ARBA00023125"/>
    </source>
</evidence>
<evidence type="ECO:0000256" key="1">
    <source>
        <dbReference type="ARBA" id="ARBA00004496"/>
    </source>
</evidence>
<keyword evidence="7" id="KW-1185">Reference proteome</keyword>
<comment type="subcellular location">
    <subcellularLocation>
        <location evidence="1">Cytoplasm</location>
    </subcellularLocation>
</comment>
<dbReference type="InterPro" id="IPR023187">
    <property type="entry name" value="Tscrpt_reg_MarR-type_CS"/>
</dbReference>
<dbReference type="InterPro" id="IPR036390">
    <property type="entry name" value="WH_DNA-bd_sf"/>
</dbReference>
<accession>A0AA37S6B8</accession>
<evidence type="ECO:0000313" key="7">
    <source>
        <dbReference type="Proteomes" id="UP001161389"/>
    </source>
</evidence>
<dbReference type="Proteomes" id="UP001161389">
    <property type="component" value="Unassembled WGS sequence"/>
</dbReference>
<dbReference type="GO" id="GO:0003700">
    <property type="term" value="F:DNA-binding transcription factor activity"/>
    <property type="evidence" value="ECO:0007669"/>
    <property type="project" value="InterPro"/>
</dbReference>
<dbReference type="InterPro" id="IPR039422">
    <property type="entry name" value="MarR/SlyA-like"/>
</dbReference>
<proteinExistence type="predicted"/>
<dbReference type="InterPro" id="IPR036388">
    <property type="entry name" value="WH-like_DNA-bd_sf"/>
</dbReference>
<evidence type="ECO:0000256" key="2">
    <source>
        <dbReference type="ARBA" id="ARBA00023015"/>
    </source>
</evidence>
<comment type="caution">
    <text evidence="6">The sequence shown here is derived from an EMBL/GenBank/DDBJ whole genome shotgun (WGS) entry which is preliminary data.</text>
</comment>
<reference evidence="6" key="1">
    <citation type="journal article" date="2014" name="Int. J. Syst. Evol. Microbiol.">
        <title>Complete genome sequence of Corynebacterium casei LMG S-19264T (=DSM 44701T), isolated from a smear-ripened cheese.</title>
        <authorList>
            <consortium name="US DOE Joint Genome Institute (JGI-PGF)"/>
            <person name="Walter F."/>
            <person name="Albersmeier A."/>
            <person name="Kalinowski J."/>
            <person name="Ruckert C."/>
        </authorList>
    </citation>
    <scope>NUCLEOTIDE SEQUENCE</scope>
    <source>
        <strain evidence="6">NBRC 110071</strain>
    </source>
</reference>
<evidence type="ECO:0000313" key="6">
    <source>
        <dbReference type="EMBL" id="GLQ29985.1"/>
    </source>
</evidence>
<dbReference type="SUPFAM" id="SSF46785">
    <property type="entry name" value="Winged helix' DNA-binding domain"/>
    <property type="match status" value="1"/>
</dbReference>
<dbReference type="PRINTS" id="PR00598">
    <property type="entry name" value="HTHMARR"/>
</dbReference>
<organism evidence="6 7">
    <name type="scientific">Litoribrevibacter albus</name>
    <dbReference type="NCBI Taxonomy" id="1473156"/>
    <lineage>
        <taxon>Bacteria</taxon>
        <taxon>Pseudomonadati</taxon>
        <taxon>Pseudomonadota</taxon>
        <taxon>Gammaproteobacteria</taxon>
        <taxon>Oceanospirillales</taxon>
        <taxon>Oceanospirillaceae</taxon>
        <taxon>Litoribrevibacter</taxon>
    </lineage>
</organism>
<dbReference type="AlphaFoldDB" id="A0AA37S6B8"/>
<dbReference type="GO" id="GO:0006950">
    <property type="term" value="P:response to stress"/>
    <property type="evidence" value="ECO:0007669"/>
    <property type="project" value="TreeGrafter"/>
</dbReference>
<gene>
    <name evidence="6" type="ORF">GCM10007876_04630</name>
</gene>
<dbReference type="GO" id="GO:0005737">
    <property type="term" value="C:cytoplasm"/>
    <property type="evidence" value="ECO:0007669"/>
    <property type="project" value="UniProtKB-SubCell"/>
</dbReference>
<evidence type="ECO:0000256" key="4">
    <source>
        <dbReference type="ARBA" id="ARBA00023163"/>
    </source>
</evidence>
<dbReference type="PROSITE" id="PS50995">
    <property type="entry name" value="HTH_MARR_2"/>
    <property type="match status" value="1"/>
</dbReference>
<dbReference type="PROSITE" id="PS01117">
    <property type="entry name" value="HTH_MARR_1"/>
    <property type="match status" value="1"/>
</dbReference>
<dbReference type="PANTHER" id="PTHR33164">
    <property type="entry name" value="TRANSCRIPTIONAL REGULATOR, MARR FAMILY"/>
    <property type="match status" value="1"/>
</dbReference>
<name>A0AA37S6B8_9GAMM</name>
<dbReference type="InterPro" id="IPR000835">
    <property type="entry name" value="HTH_MarR-typ"/>
</dbReference>
<dbReference type="Gene3D" id="1.10.10.10">
    <property type="entry name" value="Winged helix-like DNA-binding domain superfamily/Winged helix DNA-binding domain"/>
    <property type="match status" value="1"/>
</dbReference>
<keyword evidence="2" id="KW-0805">Transcription regulation</keyword>
<dbReference type="SMART" id="SM00347">
    <property type="entry name" value="HTH_MARR"/>
    <property type="match status" value="1"/>
</dbReference>
<dbReference type="PANTHER" id="PTHR33164:SF5">
    <property type="entry name" value="ORGANIC HYDROPEROXIDE RESISTANCE TRANSCRIPTIONAL REGULATOR"/>
    <property type="match status" value="1"/>
</dbReference>
<keyword evidence="4" id="KW-0804">Transcription</keyword>
<sequence length="168" mass="18805">MEHGLQPVQFDALYYLSVCNRFSDTPKGVTEYLGLTKGTVSQSIKVLEAKGFVEKRADLGDKRITHLVITSKGRAMVADLFPATVLKHLTDDSESYAEFKDAGLDLELLEEQLKTLLSLIQQQNQRKTFGQCATCTHLRHNPDGSHFCGLTQELLSHQDTQLICIEHS</sequence>
<feature type="domain" description="HTH marR-type" evidence="5">
    <location>
        <begin position="1"/>
        <end position="118"/>
    </location>
</feature>